<feature type="region of interest" description="Disordered" evidence="1">
    <location>
        <begin position="57"/>
        <end position="84"/>
    </location>
</feature>
<name>A0A9Q3FHK7_9BASI</name>
<protein>
    <submittedName>
        <fullName evidence="2">Uncharacterized protein</fullName>
    </submittedName>
</protein>
<feature type="compositionally biased region" description="Basic and acidic residues" evidence="1">
    <location>
        <begin position="1"/>
        <end position="23"/>
    </location>
</feature>
<keyword evidence="3" id="KW-1185">Reference proteome</keyword>
<evidence type="ECO:0000313" key="2">
    <source>
        <dbReference type="EMBL" id="MBW0537077.1"/>
    </source>
</evidence>
<dbReference type="AlphaFoldDB" id="A0A9Q3FHK7"/>
<reference evidence="2" key="1">
    <citation type="submission" date="2021-03" db="EMBL/GenBank/DDBJ databases">
        <title>Draft genome sequence of rust myrtle Austropuccinia psidii MF-1, a brazilian biotype.</title>
        <authorList>
            <person name="Quecine M.C."/>
            <person name="Pachon D.M.R."/>
            <person name="Bonatelli M.L."/>
            <person name="Correr F.H."/>
            <person name="Franceschini L.M."/>
            <person name="Leite T.F."/>
            <person name="Margarido G.R.A."/>
            <person name="Almeida C.A."/>
            <person name="Ferrarezi J.A."/>
            <person name="Labate C.A."/>
        </authorList>
    </citation>
    <scope>NUCLEOTIDE SEQUENCE</scope>
    <source>
        <strain evidence="2">MF-1</strain>
    </source>
</reference>
<feature type="region of interest" description="Disordered" evidence="1">
    <location>
        <begin position="116"/>
        <end position="153"/>
    </location>
</feature>
<feature type="compositionally biased region" description="Basic residues" evidence="1">
    <location>
        <begin position="138"/>
        <end position="153"/>
    </location>
</feature>
<proteinExistence type="predicted"/>
<dbReference type="EMBL" id="AVOT02041720">
    <property type="protein sequence ID" value="MBW0537077.1"/>
    <property type="molecule type" value="Genomic_DNA"/>
</dbReference>
<accession>A0A9Q3FHK7</accession>
<dbReference type="Proteomes" id="UP000765509">
    <property type="component" value="Unassembled WGS sequence"/>
</dbReference>
<feature type="compositionally biased region" description="Basic and acidic residues" evidence="1">
    <location>
        <begin position="57"/>
        <end position="66"/>
    </location>
</feature>
<feature type="region of interest" description="Disordered" evidence="1">
    <location>
        <begin position="1"/>
        <end position="24"/>
    </location>
</feature>
<evidence type="ECO:0000256" key="1">
    <source>
        <dbReference type="SAM" id="MobiDB-lite"/>
    </source>
</evidence>
<comment type="caution">
    <text evidence="2">The sequence shown here is derived from an EMBL/GenBank/DDBJ whole genome shotgun (WGS) entry which is preliminary data.</text>
</comment>
<gene>
    <name evidence="2" type="ORF">O181_076792</name>
</gene>
<evidence type="ECO:0000313" key="3">
    <source>
        <dbReference type="Proteomes" id="UP000765509"/>
    </source>
</evidence>
<sequence>MHSTGDERKNPTLEAKETHDSESKIITGFQNCESPYHYAGKFTKYRKEIFERDKELIKDQKGHESDSDIVENGCGNKSYSEPSPNEEYLVKFKSHGTKEIGSVHLKRRKTMTKHLDGLKHKQPEREGMTTRKLLAQGHMKHTSTSRKAGKSHQ</sequence>
<organism evidence="2 3">
    <name type="scientific">Austropuccinia psidii MF-1</name>
    <dbReference type="NCBI Taxonomy" id="1389203"/>
    <lineage>
        <taxon>Eukaryota</taxon>
        <taxon>Fungi</taxon>
        <taxon>Dikarya</taxon>
        <taxon>Basidiomycota</taxon>
        <taxon>Pucciniomycotina</taxon>
        <taxon>Pucciniomycetes</taxon>
        <taxon>Pucciniales</taxon>
        <taxon>Sphaerophragmiaceae</taxon>
        <taxon>Austropuccinia</taxon>
    </lineage>
</organism>
<feature type="compositionally biased region" description="Basic and acidic residues" evidence="1">
    <location>
        <begin position="116"/>
        <end position="129"/>
    </location>
</feature>